<dbReference type="KEGG" id="hhg:XM38_016350"/>
<dbReference type="InterPro" id="IPR017499">
    <property type="entry name" value="Thf1"/>
</dbReference>
<dbReference type="RefSeq" id="WP_080806076.1">
    <property type="nucleotide sequence ID" value="NZ_CP021983.2"/>
</dbReference>
<evidence type="ECO:0000313" key="5">
    <source>
        <dbReference type="Proteomes" id="UP000191901"/>
    </source>
</evidence>
<comment type="function">
    <text evidence="2">May be involved in photosynthetic membrane biogenesis.</text>
</comment>
<dbReference type="STRING" id="1641165.XM38_03950"/>
<organism evidence="4 5">
    <name type="scientific">Halomicronema hongdechloris C2206</name>
    <dbReference type="NCBI Taxonomy" id="1641165"/>
    <lineage>
        <taxon>Bacteria</taxon>
        <taxon>Bacillati</taxon>
        <taxon>Cyanobacteriota</taxon>
        <taxon>Cyanophyceae</taxon>
        <taxon>Nodosilineales</taxon>
        <taxon>Nodosilineaceae</taxon>
        <taxon>Halomicronema</taxon>
    </lineage>
</organism>
<proteinExistence type="inferred from homology"/>
<sequence length="256" mass="28347">MNNVRTVSDAKRAFYSHHTRPISSIYRRVVDELLVEMHLLSVNTDFVYDGIYALGVVTSFNRFMQGYQPEADRDSIFVALCQSVGGSAQQYHQDATAVQSAIEGLSLEELVACFEQAEAQRGGNALEQTLRAIATRDRFKYSRLFGIGLYTLLETVDSEAAGDSKRRNAVLTQLCQGIALSPDKLLKDLDLYRSNLDKLNQAQSVMQDIMTADRKKRAERAAKDRAQGQAKDSKTEETVTTPAPDSQPPGSESGDN</sequence>
<keyword evidence="1 2" id="KW-0175">Coiled coil</keyword>
<evidence type="ECO:0000313" key="4">
    <source>
        <dbReference type="EMBL" id="ASC70690.1"/>
    </source>
</evidence>
<protein>
    <recommendedName>
        <fullName evidence="2">Protein Thf1</fullName>
    </recommendedName>
</protein>
<dbReference type="Proteomes" id="UP000191901">
    <property type="component" value="Chromosome"/>
</dbReference>
<evidence type="ECO:0000256" key="2">
    <source>
        <dbReference type="HAMAP-Rule" id="MF_01843"/>
    </source>
</evidence>
<accession>A0A1V8NP10</accession>
<dbReference type="Pfam" id="PF11264">
    <property type="entry name" value="ThylakoidFormat"/>
    <property type="match status" value="1"/>
</dbReference>
<dbReference type="NCBIfam" id="TIGR03060">
    <property type="entry name" value="PS_II_psb29"/>
    <property type="match status" value="1"/>
</dbReference>
<dbReference type="GO" id="GO:0010207">
    <property type="term" value="P:photosystem II assembly"/>
    <property type="evidence" value="ECO:0007669"/>
    <property type="project" value="InterPro"/>
</dbReference>
<evidence type="ECO:0000256" key="1">
    <source>
        <dbReference type="ARBA" id="ARBA00023054"/>
    </source>
</evidence>
<name>A0A1V8NP10_9CYAN</name>
<dbReference type="PANTHER" id="PTHR34793:SF1">
    <property type="entry name" value="PROTEIN THYLAKOID FORMATION 1, CHLOROPLASTIC"/>
    <property type="match status" value="1"/>
</dbReference>
<feature type="compositionally biased region" description="Polar residues" evidence="3">
    <location>
        <begin position="238"/>
        <end position="250"/>
    </location>
</feature>
<dbReference type="PANTHER" id="PTHR34793">
    <property type="entry name" value="PROTEIN THYLAKOID FORMATION 1, CHLOROPLASTIC"/>
    <property type="match status" value="1"/>
</dbReference>
<dbReference type="HAMAP" id="MF_01843">
    <property type="entry name" value="Thf1"/>
    <property type="match status" value="1"/>
</dbReference>
<evidence type="ECO:0000256" key="3">
    <source>
        <dbReference type="SAM" id="MobiDB-lite"/>
    </source>
</evidence>
<dbReference type="AlphaFoldDB" id="A0A1V8NP10"/>
<dbReference type="EMBL" id="CP021983">
    <property type="protein sequence ID" value="ASC70690.1"/>
    <property type="molecule type" value="Genomic_DNA"/>
</dbReference>
<keyword evidence="5" id="KW-1185">Reference proteome</keyword>
<dbReference type="OrthoDB" id="463078at2"/>
<reference evidence="4 5" key="1">
    <citation type="journal article" date="2016" name="Biochim. Biophys. Acta">
        <title>Characterization of red-shifted phycobilisomes isolated from the chlorophyll f-containing cyanobacterium Halomicronema hongdechloris.</title>
        <authorList>
            <person name="Li Y."/>
            <person name="Lin Y."/>
            <person name="Garvey C.J."/>
            <person name="Birch D."/>
            <person name="Corkery R.W."/>
            <person name="Loughlin P.C."/>
            <person name="Scheer H."/>
            <person name="Willows R.D."/>
            <person name="Chen M."/>
        </authorList>
    </citation>
    <scope>NUCLEOTIDE SEQUENCE [LARGE SCALE GENOMIC DNA]</scope>
    <source>
        <strain evidence="4 5">C2206</strain>
    </source>
</reference>
<dbReference type="GO" id="GO:0030096">
    <property type="term" value="C:plasma membrane-derived thylakoid photosystem II"/>
    <property type="evidence" value="ECO:0007669"/>
    <property type="project" value="TreeGrafter"/>
</dbReference>
<gene>
    <name evidence="4" type="primary">psb29</name>
    <name evidence="2" type="synonym">thf1</name>
    <name evidence="4" type="ORF">XM38_016350</name>
</gene>
<comment type="similarity">
    <text evidence="2">Belongs to the THF1 family.</text>
</comment>
<feature type="region of interest" description="Disordered" evidence="3">
    <location>
        <begin position="212"/>
        <end position="256"/>
    </location>
</feature>
<feature type="compositionally biased region" description="Basic and acidic residues" evidence="3">
    <location>
        <begin position="219"/>
        <end position="237"/>
    </location>
</feature>